<dbReference type="GO" id="GO:0016652">
    <property type="term" value="F:oxidoreductase activity, acting on NAD(P)H as acceptor"/>
    <property type="evidence" value="ECO:0007669"/>
    <property type="project" value="UniProtKB-UniRule"/>
</dbReference>
<dbReference type="GO" id="GO:0009055">
    <property type="term" value="F:electron transfer activity"/>
    <property type="evidence" value="ECO:0007669"/>
    <property type="project" value="UniProtKB-UniRule"/>
</dbReference>
<evidence type="ECO:0000256" key="3">
    <source>
        <dbReference type="ARBA" id="ARBA00023002"/>
    </source>
</evidence>
<gene>
    <name evidence="6" type="primary">azoR</name>
    <name evidence="8" type="ORF">GQF01_30510</name>
</gene>
<evidence type="ECO:0000256" key="5">
    <source>
        <dbReference type="ARBA" id="ARBA00048542"/>
    </source>
</evidence>
<sequence length="211" mass="23776">MAKVLYITAHPDHQNSYSLSVGNEFIEAYREANPNDEVLHLDLFQMNIPQIDTDVCNGWGKLTSGIDFDQLSKEEKEKLNRMGELVDQFVDADKYVFVNPMWNFSFPPVMKAYIDSICVAGKTFKYTSKGPIGLLGDKKAVHIQASGNYYAEGGPFADFEIGHRHLKMIMEFFAIPSFEGIFIEGVAAKPDQAPAIKEKSIRQARELALKF</sequence>
<dbReference type="InterPro" id="IPR023048">
    <property type="entry name" value="NADH:quinone_OxRdtase_FMN_depd"/>
</dbReference>
<evidence type="ECO:0000259" key="7">
    <source>
        <dbReference type="Pfam" id="PF02525"/>
    </source>
</evidence>
<evidence type="ECO:0000256" key="1">
    <source>
        <dbReference type="ARBA" id="ARBA00022630"/>
    </source>
</evidence>
<dbReference type="Proteomes" id="UP000481087">
    <property type="component" value="Unassembled WGS sequence"/>
</dbReference>
<evidence type="ECO:0000256" key="6">
    <source>
        <dbReference type="HAMAP-Rule" id="MF_01216"/>
    </source>
</evidence>
<comment type="cofactor">
    <cofactor evidence="6">
        <name>FMN</name>
        <dbReference type="ChEBI" id="CHEBI:58210"/>
    </cofactor>
    <text evidence="6">Binds 1 FMN per subunit.</text>
</comment>
<organism evidence="8 9">
    <name type="scientific">Paenibacillus silvestris</name>
    <dbReference type="NCBI Taxonomy" id="2606219"/>
    <lineage>
        <taxon>Bacteria</taxon>
        <taxon>Bacillati</taxon>
        <taxon>Bacillota</taxon>
        <taxon>Bacilli</taxon>
        <taxon>Bacillales</taxon>
        <taxon>Paenibacillaceae</taxon>
        <taxon>Paenibacillus</taxon>
    </lineage>
</organism>
<dbReference type="InterPro" id="IPR050104">
    <property type="entry name" value="FMN-dep_NADH:Q_OxRdtase_AzoR1"/>
</dbReference>
<dbReference type="AlphaFoldDB" id="A0A6L8V7Y2"/>
<evidence type="ECO:0000256" key="2">
    <source>
        <dbReference type="ARBA" id="ARBA00022643"/>
    </source>
</evidence>
<dbReference type="InterPro" id="IPR029039">
    <property type="entry name" value="Flavoprotein-like_sf"/>
</dbReference>
<protein>
    <recommendedName>
        <fullName evidence="6">FMN dependent NADH:quinone oxidoreductase</fullName>
        <ecNumber evidence="6">1.6.5.-</ecNumber>
    </recommendedName>
    <alternativeName>
        <fullName evidence="6">Azo-dye reductase</fullName>
    </alternativeName>
    <alternativeName>
        <fullName evidence="6">FMN-dependent NADH-azo compound oxidoreductase</fullName>
    </alternativeName>
    <alternativeName>
        <fullName evidence="6">FMN-dependent NADH-azoreductase</fullName>
        <ecNumber evidence="6">1.7.1.17</ecNumber>
    </alternativeName>
</protein>
<comment type="function">
    <text evidence="6">Also exhibits azoreductase activity. Catalyzes the reductive cleavage of the azo bond in aromatic azo compounds to the corresponding amines.</text>
</comment>
<comment type="function">
    <text evidence="6">Quinone reductase that provides resistance to thiol-specific stress caused by electrophilic quinones.</text>
</comment>
<feature type="binding site" evidence="6">
    <location>
        <begin position="16"/>
        <end position="18"/>
    </location>
    <ligand>
        <name>FMN</name>
        <dbReference type="ChEBI" id="CHEBI:58210"/>
    </ligand>
</feature>
<keyword evidence="9" id="KW-1185">Reference proteome</keyword>
<dbReference type="InterPro" id="IPR003680">
    <property type="entry name" value="Flavodoxin_fold"/>
</dbReference>
<evidence type="ECO:0000256" key="4">
    <source>
        <dbReference type="ARBA" id="ARBA00023027"/>
    </source>
</evidence>
<comment type="catalytic activity">
    <reaction evidence="6">
        <text>2 a quinone + NADH + H(+) = 2 a 1,4-benzosemiquinone + NAD(+)</text>
        <dbReference type="Rhea" id="RHEA:65952"/>
        <dbReference type="ChEBI" id="CHEBI:15378"/>
        <dbReference type="ChEBI" id="CHEBI:57540"/>
        <dbReference type="ChEBI" id="CHEBI:57945"/>
        <dbReference type="ChEBI" id="CHEBI:132124"/>
        <dbReference type="ChEBI" id="CHEBI:134225"/>
    </reaction>
</comment>
<comment type="similarity">
    <text evidence="6">Belongs to the azoreductase type 1 family.</text>
</comment>
<proteinExistence type="inferred from homology"/>
<dbReference type="Pfam" id="PF02525">
    <property type="entry name" value="Flavodoxin_2"/>
    <property type="match status" value="1"/>
</dbReference>
<dbReference type="HAMAP" id="MF_01216">
    <property type="entry name" value="Azoreductase_type1"/>
    <property type="match status" value="1"/>
</dbReference>
<dbReference type="GO" id="GO:0016655">
    <property type="term" value="F:oxidoreductase activity, acting on NAD(P)H, quinone or similar compound as acceptor"/>
    <property type="evidence" value="ECO:0007669"/>
    <property type="project" value="InterPro"/>
</dbReference>
<dbReference type="EC" id="1.7.1.17" evidence="6"/>
<feature type="domain" description="Flavodoxin-like fold" evidence="7">
    <location>
        <begin position="3"/>
        <end position="206"/>
    </location>
</feature>
<dbReference type="GO" id="GO:0010181">
    <property type="term" value="F:FMN binding"/>
    <property type="evidence" value="ECO:0007669"/>
    <property type="project" value="UniProtKB-UniRule"/>
</dbReference>
<dbReference type="PANTHER" id="PTHR43741">
    <property type="entry name" value="FMN-DEPENDENT NADH-AZOREDUCTASE 1"/>
    <property type="match status" value="1"/>
</dbReference>
<comment type="caution">
    <text evidence="8">The sequence shown here is derived from an EMBL/GenBank/DDBJ whole genome shotgun (WGS) entry which is preliminary data.</text>
</comment>
<accession>A0A6L8V7Y2</accession>
<keyword evidence="4 6" id="KW-0520">NAD</keyword>
<evidence type="ECO:0000313" key="9">
    <source>
        <dbReference type="Proteomes" id="UP000481087"/>
    </source>
</evidence>
<comment type="catalytic activity">
    <reaction evidence="5">
        <text>N,N-dimethyl-1,4-phenylenediamine + anthranilate + 2 NAD(+) = 2-(4-dimethylaminophenyl)diazenylbenzoate + 2 NADH + 2 H(+)</text>
        <dbReference type="Rhea" id="RHEA:55872"/>
        <dbReference type="ChEBI" id="CHEBI:15378"/>
        <dbReference type="ChEBI" id="CHEBI:15783"/>
        <dbReference type="ChEBI" id="CHEBI:16567"/>
        <dbReference type="ChEBI" id="CHEBI:57540"/>
        <dbReference type="ChEBI" id="CHEBI:57945"/>
        <dbReference type="ChEBI" id="CHEBI:71579"/>
        <dbReference type="EC" id="1.7.1.17"/>
    </reaction>
    <physiologicalReaction direction="right-to-left" evidence="5">
        <dbReference type="Rhea" id="RHEA:55874"/>
    </physiologicalReaction>
</comment>
<dbReference type="PANTHER" id="PTHR43741:SF7">
    <property type="entry name" value="FMN-DEPENDENT NADH:QUINONE OXIDOREDUCTASE"/>
    <property type="match status" value="1"/>
</dbReference>
<dbReference type="EC" id="1.6.5.-" evidence="6"/>
<name>A0A6L8V7Y2_9BACL</name>
<comment type="subunit">
    <text evidence="6">Homodimer.</text>
</comment>
<dbReference type="EMBL" id="WTUZ01000039">
    <property type="protein sequence ID" value="MZQ86443.1"/>
    <property type="molecule type" value="Genomic_DNA"/>
</dbReference>
<reference evidence="8 9" key="1">
    <citation type="submission" date="2019-12" db="EMBL/GenBank/DDBJ databases">
        <title>Paenibacillus sp. nov. sp. isolated from soil.</title>
        <authorList>
            <person name="Kim J."/>
            <person name="Jeong S.E."/>
            <person name="Jung H.S."/>
            <person name="Jeon C.O."/>
        </authorList>
    </citation>
    <scope>NUCLEOTIDE SEQUENCE [LARGE SCALE GENOMIC DNA]</scope>
    <source>
        <strain evidence="8 9">5J-6</strain>
    </source>
</reference>
<comment type="caution">
    <text evidence="6">Lacks conserved residue(s) required for the propagation of feature annotation.</text>
</comment>
<dbReference type="Gene3D" id="3.40.50.360">
    <property type="match status" value="1"/>
</dbReference>
<keyword evidence="1 6" id="KW-0285">Flavoprotein</keyword>
<feature type="binding site" evidence="6">
    <location>
        <begin position="101"/>
        <end position="104"/>
    </location>
    <ligand>
        <name>FMN</name>
        <dbReference type="ChEBI" id="CHEBI:58210"/>
    </ligand>
</feature>
<dbReference type="SUPFAM" id="SSF52218">
    <property type="entry name" value="Flavoproteins"/>
    <property type="match status" value="1"/>
</dbReference>
<evidence type="ECO:0000313" key="8">
    <source>
        <dbReference type="EMBL" id="MZQ86443.1"/>
    </source>
</evidence>
<dbReference type="RefSeq" id="WP_161410852.1">
    <property type="nucleotide sequence ID" value="NZ_WTUZ01000039.1"/>
</dbReference>
<keyword evidence="3 6" id="KW-0560">Oxidoreductase</keyword>
<keyword evidence="2 6" id="KW-0288">FMN</keyword>